<dbReference type="EMBL" id="GBXM01069706">
    <property type="protein sequence ID" value="JAH38871.1"/>
    <property type="molecule type" value="Transcribed_RNA"/>
</dbReference>
<organism evidence="1">
    <name type="scientific">Anguilla anguilla</name>
    <name type="common">European freshwater eel</name>
    <name type="synonym">Muraena anguilla</name>
    <dbReference type="NCBI Taxonomy" id="7936"/>
    <lineage>
        <taxon>Eukaryota</taxon>
        <taxon>Metazoa</taxon>
        <taxon>Chordata</taxon>
        <taxon>Craniata</taxon>
        <taxon>Vertebrata</taxon>
        <taxon>Euteleostomi</taxon>
        <taxon>Actinopterygii</taxon>
        <taxon>Neopterygii</taxon>
        <taxon>Teleostei</taxon>
        <taxon>Anguilliformes</taxon>
        <taxon>Anguillidae</taxon>
        <taxon>Anguilla</taxon>
    </lineage>
</organism>
<evidence type="ECO:0000313" key="1">
    <source>
        <dbReference type="EMBL" id="JAH38871.1"/>
    </source>
</evidence>
<proteinExistence type="predicted"/>
<accession>A0A0E9SC89</accession>
<protein>
    <submittedName>
        <fullName evidence="1">Uncharacterized protein</fullName>
    </submittedName>
</protein>
<reference evidence="1" key="1">
    <citation type="submission" date="2014-11" db="EMBL/GenBank/DDBJ databases">
        <authorList>
            <person name="Amaro Gonzalez C."/>
        </authorList>
    </citation>
    <scope>NUCLEOTIDE SEQUENCE</scope>
</reference>
<name>A0A0E9SC89_ANGAN</name>
<dbReference type="AlphaFoldDB" id="A0A0E9SC89"/>
<sequence>MINPGLKHALTPKPPVSCGLVLKEGPCFWRDRSAPLYCHKAETLVTEL</sequence>
<reference evidence="1" key="2">
    <citation type="journal article" date="2015" name="Fish Shellfish Immunol.">
        <title>Early steps in the European eel (Anguilla anguilla)-Vibrio vulnificus interaction in the gills: Role of the RtxA13 toxin.</title>
        <authorList>
            <person name="Callol A."/>
            <person name="Pajuelo D."/>
            <person name="Ebbesson L."/>
            <person name="Teles M."/>
            <person name="MacKenzie S."/>
            <person name="Amaro C."/>
        </authorList>
    </citation>
    <scope>NUCLEOTIDE SEQUENCE</scope>
</reference>